<dbReference type="STRING" id="735517.SAMN05444272_3563"/>
<evidence type="ECO:0008006" key="3">
    <source>
        <dbReference type="Google" id="ProtNLM"/>
    </source>
</evidence>
<name>A0A1M7MUQ4_9HYPH</name>
<sequence length="313" mass="33247">MGRTGSSAGCIRHRRWHKYRLPKPDPLRQVFNSAAALLLILAGLISGTNRADAKDTAPAAAAYAEGAGGASTAACLPEGGLPIPVTGPDKAGFFRTLPGETSAKDVHHYVLTDIAGAWSGPDTPIPASGQSLWAWPQGKPNRWGLTPAWITADSKGGALLQIQLIERGLALAAPYLGSMACSKALIAAEKSARVRRQGRWKKETALSTMNLNALTASAGHYVLVEGRIVSLGKSSRTRYLNFGRNWKTDFTATLSTKQEKSFSDALASAGMSLEDLAGHAVQIRGVVDLNDGPHIHMTHPGQIIILDGNEDRK</sequence>
<reference evidence="1 2" key="1">
    <citation type="submission" date="2016-11" db="EMBL/GenBank/DDBJ databases">
        <authorList>
            <person name="Jaros S."/>
            <person name="Januszkiewicz K."/>
            <person name="Wedrychowicz H."/>
        </authorList>
    </citation>
    <scope>NUCLEOTIDE SEQUENCE [LARGE SCALE GENOMIC DNA]</scope>
    <source>
        <strain evidence="1 2">DSM 22153</strain>
    </source>
</reference>
<evidence type="ECO:0000313" key="1">
    <source>
        <dbReference type="EMBL" id="SHM94770.1"/>
    </source>
</evidence>
<dbReference type="EMBL" id="FRBW01000004">
    <property type="protein sequence ID" value="SHM94770.1"/>
    <property type="molecule type" value="Genomic_DNA"/>
</dbReference>
<keyword evidence="2" id="KW-1185">Reference proteome</keyword>
<gene>
    <name evidence="1" type="ORF">SAMN05444272_3563</name>
</gene>
<dbReference type="SUPFAM" id="SSF50199">
    <property type="entry name" value="Staphylococcal nuclease"/>
    <property type="match status" value="1"/>
</dbReference>
<protein>
    <recommendedName>
        <fullName evidence="3">TNase-like domain-containing protein</fullName>
    </recommendedName>
</protein>
<dbReference type="Proteomes" id="UP000186002">
    <property type="component" value="Unassembled WGS sequence"/>
</dbReference>
<proteinExistence type="predicted"/>
<evidence type="ECO:0000313" key="2">
    <source>
        <dbReference type="Proteomes" id="UP000186002"/>
    </source>
</evidence>
<organism evidence="1 2">
    <name type="scientific">Roseibium suaedae</name>
    <dbReference type="NCBI Taxonomy" id="735517"/>
    <lineage>
        <taxon>Bacteria</taxon>
        <taxon>Pseudomonadati</taxon>
        <taxon>Pseudomonadota</taxon>
        <taxon>Alphaproteobacteria</taxon>
        <taxon>Hyphomicrobiales</taxon>
        <taxon>Stappiaceae</taxon>
        <taxon>Roseibium</taxon>
    </lineage>
</organism>
<dbReference type="AlphaFoldDB" id="A0A1M7MUQ4"/>
<accession>A0A1M7MUQ4</accession>
<dbReference type="InterPro" id="IPR035437">
    <property type="entry name" value="SNase_OB-fold_sf"/>
</dbReference>